<dbReference type="PANTHER" id="PTHR43289:SF34">
    <property type="entry name" value="SERINE_THREONINE-PROTEIN KINASE YBDM-RELATED"/>
    <property type="match status" value="1"/>
</dbReference>
<dbReference type="Proteomes" id="UP001200271">
    <property type="component" value="Unassembled WGS sequence"/>
</dbReference>
<reference evidence="25" key="9">
    <citation type="submission" date="2023-08" db="EMBL/GenBank/DDBJ databases">
        <authorList>
            <person name="Zhao H."/>
            <person name="Wang X."/>
        </authorList>
    </citation>
    <scope>NUCLEOTIDE SEQUENCE</scope>
    <source>
        <strain evidence="25">NC-4</strain>
    </source>
</reference>
<evidence type="ECO:0000313" key="24">
    <source>
        <dbReference type="EMBL" id="KMR36647.1"/>
    </source>
</evidence>
<evidence type="ECO:0000313" key="38">
    <source>
        <dbReference type="Proteomes" id="UP000471199"/>
    </source>
</evidence>
<keyword evidence="5 13" id="KW-0547">Nucleotide-binding</keyword>
<dbReference type="GO" id="GO:0005524">
    <property type="term" value="F:ATP binding"/>
    <property type="evidence" value="ECO:0007669"/>
    <property type="project" value="UniProtKB-UniRule"/>
</dbReference>
<reference evidence="33 34" key="3">
    <citation type="submission" date="2018-06" db="EMBL/GenBank/DDBJ databases">
        <authorList>
            <consortium name="Pathogen Informatics"/>
            <person name="Doyle S."/>
        </authorList>
    </citation>
    <scope>NUCLEOTIDE SEQUENCE [LARGE SCALE GENOMIC DNA]</scope>
    <source>
        <strain evidence="31 34">EOE173</strain>
        <strain evidence="30 33">NCTC7878</strain>
    </source>
</reference>
<feature type="domain" description="PASTA" evidence="17">
    <location>
        <begin position="510"/>
        <end position="575"/>
    </location>
</feature>
<evidence type="ECO:0000256" key="8">
    <source>
        <dbReference type="ARBA" id="ARBA00022968"/>
    </source>
</evidence>
<dbReference type="Gene3D" id="1.10.510.10">
    <property type="entry name" value="Transferase(Phosphotransferase) domain 1"/>
    <property type="match status" value="1"/>
</dbReference>
<reference evidence="18 32" key="2">
    <citation type="submission" date="2017-09" db="EMBL/GenBank/DDBJ databases">
        <title>A single nucleotide polymorphism in the Staphylococcus aureus virulence regulator SaeR abolishes pathogenesis.</title>
        <authorList>
            <person name="Copin R.J."/>
            <person name="Sause W."/>
            <person name="Shopsin B."/>
            <person name="Torres V.J."/>
        </authorList>
    </citation>
    <scope>NUCLEOTIDE SEQUENCE [LARGE SCALE GENOMIC DNA]</scope>
    <source>
        <strain evidence="32">Newman</strain>
        <strain evidence="18">Newman_D2C</strain>
    </source>
</reference>
<evidence type="ECO:0000256" key="5">
    <source>
        <dbReference type="ARBA" id="ARBA00022741"/>
    </source>
</evidence>
<dbReference type="NCBIfam" id="NF033483">
    <property type="entry name" value="PknB_PASTA_kin"/>
    <property type="match status" value="1"/>
</dbReference>
<accession>A0A1E8WWB9</accession>
<feature type="domain" description="PASTA" evidence="17">
    <location>
        <begin position="441"/>
        <end position="509"/>
    </location>
</feature>
<reference evidence="38 39" key="5">
    <citation type="submission" date="2019-11" db="EMBL/GenBank/DDBJ databases">
        <title>Implementation of targeted gown and glove precautions to prevent Staphylococcus aureus acquisition in community-based nursing homes.</title>
        <authorList>
            <person name="Stine O.C."/>
        </authorList>
    </citation>
    <scope>NUCLEOTIDE SEQUENCE [LARGE SCALE GENOMIC DNA]</scope>
    <source>
        <strain evidence="27 39">S_1081.LBCF.DN</strain>
        <strain evidence="26 38">S_2062.LAUP.DI</strain>
    </source>
</reference>
<keyword evidence="3" id="KW-0309">Germination</keyword>
<evidence type="ECO:0000313" key="22">
    <source>
        <dbReference type="EMBL" id="CAC8218218.1"/>
    </source>
</evidence>
<dbReference type="Proteomes" id="UP000507485">
    <property type="component" value="Unassembled WGS sequence"/>
</dbReference>
<dbReference type="EMBL" id="CACTPI010000001">
    <property type="protein sequence ID" value="CAA4076529.1"/>
    <property type="molecule type" value="Genomic_DNA"/>
</dbReference>
<dbReference type="Proteomes" id="UP000217245">
    <property type="component" value="Chromosome"/>
</dbReference>
<dbReference type="PROSITE" id="PS00107">
    <property type="entry name" value="PROTEIN_KINASE_ATP"/>
    <property type="match status" value="1"/>
</dbReference>
<evidence type="ECO:0000313" key="20">
    <source>
        <dbReference type="EMBL" id="CAA4124255.1"/>
    </source>
</evidence>
<evidence type="ECO:0000256" key="1">
    <source>
        <dbReference type="ARBA" id="ARBA00012513"/>
    </source>
</evidence>
<dbReference type="EMBL" id="CACTOE010000009">
    <property type="protein sequence ID" value="CAA4124255.1"/>
    <property type="molecule type" value="Genomic_DNA"/>
</dbReference>
<evidence type="ECO:0000259" key="16">
    <source>
        <dbReference type="PROSITE" id="PS50011"/>
    </source>
</evidence>
<feature type="compositionally biased region" description="Polar residues" evidence="14">
    <location>
        <begin position="554"/>
        <end position="565"/>
    </location>
</feature>
<dbReference type="InterPro" id="IPR011009">
    <property type="entry name" value="Kinase-like_dom_sf"/>
</dbReference>
<reference evidence="29 35" key="4">
    <citation type="submission" date="2018-11" db="EMBL/GenBank/DDBJ databases">
        <title>Genomic profiling of Staphylococcus species from a Poultry farm system in KwaZulu-Natal, South Africa.</title>
        <authorList>
            <person name="Amoako D.G."/>
            <person name="Somboro A.M."/>
            <person name="Abia A.L.K."/>
            <person name="Bester L.A."/>
            <person name="Essack S.Y."/>
        </authorList>
    </citation>
    <scope>NUCLEOTIDE SEQUENCE [LARGE SCALE GENOMIC DNA]</scope>
    <source>
        <strain evidence="29 35">SA12</strain>
    </source>
</reference>
<evidence type="ECO:0000313" key="29">
    <source>
        <dbReference type="EMBL" id="RZI06793.1"/>
    </source>
</evidence>
<keyword evidence="15" id="KW-1133">Transmembrane helix</keyword>
<evidence type="ECO:0000256" key="3">
    <source>
        <dbReference type="ARBA" id="ARBA00022544"/>
    </source>
</evidence>
<evidence type="ECO:0000256" key="15">
    <source>
        <dbReference type="SAM" id="Phobius"/>
    </source>
</evidence>
<evidence type="ECO:0000256" key="6">
    <source>
        <dbReference type="ARBA" id="ARBA00022777"/>
    </source>
</evidence>
<evidence type="ECO:0000313" key="28">
    <source>
        <dbReference type="EMBL" id="NUY12294.1"/>
    </source>
</evidence>
<evidence type="ECO:0000256" key="2">
    <source>
        <dbReference type="ARBA" id="ARBA00022527"/>
    </source>
</evidence>
<evidence type="ECO:0000313" key="25">
    <source>
        <dbReference type="EMBL" id="MCE3362906.1"/>
    </source>
</evidence>
<evidence type="ECO:0000259" key="17">
    <source>
        <dbReference type="PROSITE" id="PS51178"/>
    </source>
</evidence>
<feature type="domain" description="PASTA" evidence="17">
    <location>
        <begin position="373"/>
        <end position="440"/>
    </location>
</feature>
<dbReference type="FunFam" id="1.10.510.10:FF:000021">
    <property type="entry name" value="Serine/threonine protein kinase"/>
    <property type="match status" value="1"/>
</dbReference>
<dbReference type="GO" id="GO:0071224">
    <property type="term" value="P:cellular response to peptidoglycan"/>
    <property type="evidence" value="ECO:0007669"/>
    <property type="project" value="UniProtKB-ARBA"/>
</dbReference>
<feature type="transmembrane region" description="Helical" evidence="15">
    <location>
        <begin position="349"/>
        <end position="372"/>
    </location>
</feature>
<evidence type="ECO:0000313" key="41">
    <source>
        <dbReference type="Proteomes" id="UP000507485"/>
    </source>
</evidence>
<dbReference type="Proteomes" id="UP000294017">
    <property type="component" value="Unassembled WGS sequence"/>
</dbReference>
<dbReference type="InterPro" id="IPR008271">
    <property type="entry name" value="Ser/Thr_kinase_AS"/>
</dbReference>
<dbReference type="PROSITE" id="PS51178">
    <property type="entry name" value="PASTA"/>
    <property type="match status" value="3"/>
</dbReference>
<dbReference type="PANTHER" id="PTHR43289">
    <property type="entry name" value="MITOGEN-ACTIVATED PROTEIN KINASE KINASE KINASE 20-RELATED"/>
    <property type="match status" value="1"/>
</dbReference>
<comment type="subcellular location">
    <subcellularLocation>
        <location evidence="11">Spore membrane</location>
        <topology evidence="11">Single-pass type II membrane protein</topology>
    </subcellularLocation>
</comment>
<evidence type="ECO:0000256" key="11">
    <source>
        <dbReference type="ARBA" id="ARBA00060432"/>
    </source>
</evidence>
<evidence type="ECO:0000313" key="30">
    <source>
        <dbReference type="EMBL" id="SPZ98511.1"/>
    </source>
</evidence>
<feature type="domain" description="Protein kinase" evidence="16">
    <location>
        <begin position="10"/>
        <end position="271"/>
    </location>
</feature>
<dbReference type="EMBL" id="UELG01000008">
    <property type="protein sequence ID" value="SRZ66102.1"/>
    <property type="molecule type" value="Genomic_DNA"/>
</dbReference>
<dbReference type="EMBL" id="CAIHOM010000001">
    <property type="protein sequence ID" value="CAC6988636.1"/>
    <property type="molecule type" value="Genomic_DNA"/>
</dbReference>
<keyword evidence="7 13" id="KW-0067">ATP-binding</keyword>
<reference evidence="25" key="8">
    <citation type="journal article" date="2021" name="Front Med (Lausanne)">
        <title>The Prevalence and Determinants of Fusidic Acid Resistance Among Methicillin-Resistant Staphylococcus aureus Clinical Isolates in China.</title>
        <authorList>
            <person name="Zhao H."/>
            <person name="Wang X."/>
            <person name="Wang B."/>
            <person name="Xu Y."/>
            <person name="Rao L."/>
            <person name="Wan B."/>
            <person name="Guo Y."/>
            <person name="Wu X."/>
            <person name="Yu J."/>
            <person name="Chen L."/>
            <person name="Li M."/>
            <person name="Yu F."/>
        </authorList>
    </citation>
    <scope>NUCLEOTIDE SEQUENCE</scope>
    <source>
        <strain evidence="25">NC-4</strain>
    </source>
</reference>
<evidence type="ECO:0000313" key="26">
    <source>
        <dbReference type="EMBL" id="MVK34759.1"/>
    </source>
</evidence>
<evidence type="ECO:0000256" key="7">
    <source>
        <dbReference type="ARBA" id="ARBA00022840"/>
    </source>
</evidence>
<dbReference type="GO" id="GO:0009847">
    <property type="term" value="P:spore germination"/>
    <property type="evidence" value="ECO:0007669"/>
    <property type="project" value="UniProtKB-ARBA"/>
</dbReference>
<dbReference type="Pfam" id="PF00069">
    <property type="entry name" value="Pkinase"/>
    <property type="match status" value="1"/>
</dbReference>
<evidence type="ECO:0000313" key="21">
    <source>
        <dbReference type="EMBL" id="CAC6988636.1"/>
    </source>
</evidence>
<reference evidence="40 41" key="7">
    <citation type="submission" date="2020-06" db="EMBL/GenBank/DDBJ databases">
        <authorList>
            <consortium name="Pathogen Informatics"/>
        </authorList>
    </citation>
    <scope>NUCLEOTIDE SEQUENCE [LARGE SCALE GENOMIC DNA]</scope>
    <source>
        <strain evidence="21 41">A13</strain>
        <strain evidence="22 40">MOS105</strain>
        <strain evidence="23">NCTC13131</strain>
        <strain evidence="19 37">S040_N01_C01</strain>
        <strain evidence="20 36">S087_N01_C01</strain>
    </source>
</reference>
<keyword evidence="2 22" id="KW-0723">Serine/threonine-protein kinase</keyword>
<dbReference type="Gene3D" id="3.30.10.20">
    <property type="match status" value="3"/>
</dbReference>
<dbReference type="EMBL" id="JAIUEN010000090">
    <property type="protein sequence ID" value="MCE3362906.1"/>
    <property type="molecule type" value="Genomic_DNA"/>
</dbReference>
<dbReference type="Proteomes" id="UP000478867">
    <property type="component" value="Unassembled WGS sequence"/>
</dbReference>
<dbReference type="CDD" id="cd14014">
    <property type="entry name" value="STKc_PknB_like"/>
    <property type="match status" value="1"/>
</dbReference>
<dbReference type="Proteomes" id="UP000507112">
    <property type="component" value="Unassembled WGS sequence"/>
</dbReference>
<evidence type="ECO:0000313" key="40">
    <source>
        <dbReference type="Proteomes" id="UP000507112"/>
    </source>
</evidence>
<keyword evidence="6 22" id="KW-0418">Kinase</keyword>
<dbReference type="Gene3D" id="2.60.40.2560">
    <property type="match status" value="1"/>
</dbReference>
<evidence type="ECO:0000313" key="37">
    <source>
        <dbReference type="Proteomes" id="UP000443708"/>
    </source>
</evidence>
<evidence type="ECO:0000313" key="34">
    <source>
        <dbReference type="Proteomes" id="UP000250286"/>
    </source>
</evidence>
<sequence length="664" mass="74363">MIGKIINERYKIVDKLGGGGMSTVYLAEDTILNIKVAIKAIFIPPREKEETLKRFEREVHNSSQLSHQNIVSMIDVDEEDDCYYLVMEYIEGPTLSEYIESHGPLSVDTAINFTNQILDGIKHAHDMRIVHRDIKPQNILIDSNKTLKIFDFGIAKALSETSLTQTNHVLGTVQYFSPEQAKGEATDECTDIYSIGIVLYEMLVGEPPFNGETAVSIAIKHIQDSVPNVTTDVRKDIPQSLSNVILRATEKDKANRYKTIQEMKDDLSSVLHENRANEDVYELDKMKTIAVPLKKEDLAKHISEHKSNQPKRETTQVPIVNGPAHHQQFQKPEGTVYEPKPKKKSTRKIVLLSLIFSLLMIALVSFVAMAMFGNKYEETPDVIGKSVKEAEQIFNKNNLKLGKISRSYSDKYPENEIIKTTPNTGERVERGDSVDVVISKGPEKVKMPNVIGLPKEEALQKLKSLGLKDVTIEKVYNNQAPKGYIANQSVTANTEIAIHDSNIKLYESLGIKQVYVEDFEHKSFSKAKKALEEKGFKVESKEEYSDDIDEGDVISQSPKGKSVDEGSTISFVVSKGKKSDSSDVKTTTESVDVPYTGKNDKSQKVKVYIKDKDNDGSTEKGSFDITSDQRIDIPLRIEKGKTASYIVKVDGKTVAEKEVSYDDV</sequence>
<dbReference type="GO" id="GO:0007165">
    <property type="term" value="P:signal transduction"/>
    <property type="evidence" value="ECO:0007669"/>
    <property type="project" value="UniProtKB-ARBA"/>
</dbReference>
<evidence type="ECO:0000313" key="36">
    <source>
        <dbReference type="Proteomes" id="UP000442782"/>
    </source>
</evidence>
<evidence type="ECO:0000313" key="39">
    <source>
        <dbReference type="Proteomes" id="UP000478867"/>
    </source>
</evidence>
<keyword evidence="15" id="KW-0812">Transmembrane</keyword>
<dbReference type="EMBL" id="CP023391">
    <property type="protein sequence ID" value="ATC71313.1"/>
    <property type="molecule type" value="Genomic_DNA"/>
</dbReference>
<dbReference type="InterPro" id="IPR017441">
    <property type="entry name" value="Protein_kinase_ATP_BS"/>
</dbReference>
<dbReference type="KEGG" id="saur:SABB_00285"/>
<dbReference type="Proteomes" id="UP000442782">
    <property type="component" value="Unassembled WGS sequence"/>
</dbReference>
<evidence type="ECO:0000313" key="23">
    <source>
        <dbReference type="EMBL" id="CAD7352954.1"/>
    </source>
</evidence>
<name>A0A068A8I1_STAAU</name>
<dbReference type="SUPFAM" id="SSF56112">
    <property type="entry name" value="Protein kinase-like (PK-like)"/>
    <property type="match status" value="1"/>
</dbReference>
<feature type="binding site" evidence="13">
    <location>
        <position position="39"/>
    </location>
    <ligand>
        <name>ATP</name>
        <dbReference type="ChEBI" id="CHEBI:30616"/>
    </ligand>
</feature>
<dbReference type="FunFam" id="3.30.200.20:FF:000035">
    <property type="entry name" value="Serine/threonine protein kinase Stk1"/>
    <property type="match status" value="1"/>
</dbReference>
<dbReference type="AlphaFoldDB" id="A0A068A8I1"/>
<evidence type="ECO:0000313" key="27">
    <source>
        <dbReference type="EMBL" id="MVM10486.1"/>
    </source>
</evidence>
<dbReference type="EMBL" id="RQTF01000154">
    <property type="protein sequence ID" value="RZI06793.1"/>
    <property type="molecule type" value="Genomic_DNA"/>
</dbReference>
<dbReference type="GO" id="GO:0004674">
    <property type="term" value="F:protein serine/threonine kinase activity"/>
    <property type="evidence" value="ECO:0007669"/>
    <property type="project" value="UniProtKB-KW"/>
</dbReference>
<dbReference type="Gene3D" id="3.30.200.20">
    <property type="entry name" value="Phosphorylase Kinase, domain 1"/>
    <property type="match status" value="1"/>
</dbReference>
<evidence type="ECO:0000256" key="14">
    <source>
        <dbReference type="SAM" id="MobiDB-lite"/>
    </source>
</evidence>
<evidence type="ECO:0000256" key="9">
    <source>
        <dbReference type="ARBA" id="ARBA00047899"/>
    </source>
</evidence>
<keyword evidence="8" id="KW-0735">Signal-anchor</keyword>
<reference evidence="24" key="1">
    <citation type="journal article" date="2015" name="J. Infect. Dis.">
        <title>Parallel Epidemics of Community-Associated Methicillin-Resistant Staphylococcus aureus USA300 Infection in North and South America.</title>
        <authorList>
            <person name="Planet P.J."/>
            <person name="Diaz L."/>
            <person name="Kolokotronis S.O."/>
            <person name="Narechania A."/>
            <person name="Reyes J."/>
            <person name="Xing G."/>
            <person name="Rincon S."/>
            <person name="Smith H."/>
            <person name="Panesso D."/>
            <person name="Ryan C."/>
            <person name="Smith D.P."/>
            <person name="Guzman M."/>
            <person name="Zurita J."/>
            <person name="Sebra R."/>
            <person name="Deikus G."/>
            <person name="Nolan R.L."/>
            <person name="Tenover F.C."/>
            <person name="Weinstock G.M."/>
            <person name="Robinson D.A."/>
            <person name="Arias C.A."/>
        </authorList>
    </citation>
    <scope>NUCLEOTIDE SEQUENCE</scope>
    <source>
        <strain evidence="24">CA15</strain>
    </source>
</reference>
<dbReference type="EMBL" id="JAANEC010000071">
    <property type="protein sequence ID" value="NUY12294.1"/>
    <property type="molecule type" value="Genomic_DNA"/>
</dbReference>
<evidence type="ECO:0000256" key="13">
    <source>
        <dbReference type="PROSITE-ProRule" id="PRU10141"/>
    </source>
</evidence>
<dbReference type="OMA" id="MTQSQGV"/>
<keyword evidence="15" id="KW-0472">Membrane</keyword>
<dbReference type="Proteomes" id="UP000547874">
    <property type="component" value="Unassembled WGS sequence"/>
</dbReference>
<dbReference type="InterPro" id="IPR000719">
    <property type="entry name" value="Prot_kinase_dom"/>
</dbReference>
<dbReference type="Proteomes" id="UP000443708">
    <property type="component" value="Unassembled WGS sequence"/>
</dbReference>
<dbReference type="SMR" id="A0A068A8I1"/>
<dbReference type="EMBL" id="UAUX01000008">
    <property type="protein sequence ID" value="SPZ98511.1"/>
    <property type="molecule type" value="Genomic_DNA"/>
</dbReference>
<dbReference type="PROSITE" id="PS50011">
    <property type="entry name" value="PROTEIN_KINASE_DOM"/>
    <property type="match status" value="1"/>
</dbReference>
<dbReference type="CDD" id="cd06577">
    <property type="entry name" value="PASTA_pknB"/>
    <property type="match status" value="3"/>
</dbReference>
<dbReference type="SMART" id="SM00740">
    <property type="entry name" value="PASTA"/>
    <property type="match status" value="3"/>
</dbReference>
<dbReference type="Proteomes" id="UP000250286">
    <property type="component" value="Unassembled WGS sequence"/>
</dbReference>
<protein>
    <recommendedName>
        <fullName evidence="12">Serine/threonine-protein kinase PrkC</fullName>
        <ecNumber evidence="1">2.7.11.1</ecNumber>
    </recommendedName>
</protein>
<dbReference type="SMART" id="SM00220">
    <property type="entry name" value="S_TKc"/>
    <property type="match status" value="1"/>
</dbReference>
<evidence type="ECO:0000313" key="18">
    <source>
        <dbReference type="EMBL" id="ATC71313.1"/>
    </source>
</evidence>
<dbReference type="InterPro" id="IPR005543">
    <property type="entry name" value="PASTA_dom"/>
</dbReference>
<comment type="catalytic activity">
    <reaction evidence="9">
        <text>L-threonyl-[protein] + ATP = O-phospho-L-threonyl-[protein] + ADP + H(+)</text>
        <dbReference type="Rhea" id="RHEA:46608"/>
        <dbReference type="Rhea" id="RHEA-COMP:11060"/>
        <dbReference type="Rhea" id="RHEA-COMP:11605"/>
        <dbReference type="ChEBI" id="CHEBI:15378"/>
        <dbReference type="ChEBI" id="CHEBI:30013"/>
        <dbReference type="ChEBI" id="CHEBI:30616"/>
        <dbReference type="ChEBI" id="CHEBI:61977"/>
        <dbReference type="ChEBI" id="CHEBI:456216"/>
        <dbReference type="EC" id="2.7.11.1"/>
    </reaction>
</comment>
<dbReference type="EMBL" id="UAUZ02000002">
    <property type="protein sequence ID" value="CAD7352954.1"/>
    <property type="molecule type" value="Genomic_DNA"/>
</dbReference>
<dbReference type="Pfam" id="PF03793">
    <property type="entry name" value="PASTA"/>
    <property type="match status" value="3"/>
</dbReference>
<dbReference type="EMBL" id="LALJ01000013">
    <property type="protein sequence ID" value="KMR36647.1"/>
    <property type="molecule type" value="Genomic_DNA"/>
</dbReference>
<evidence type="ECO:0000313" key="33">
    <source>
        <dbReference type="Proteomes" id="UP000249913"/>
    </source>
</evidence>
<evidence type="ECO:0000313" key="19">
    <source>
        <dbReference type="EMBL" id="CAA4076529.1"/>
    </source>
</evidence>
<evidence type="ECO:0000256" key="10">
    <source>
        <dbReference type="ARBA" id="ARBA00048679"/>
    </source>
</evidence>
<proteinExistence type="predicted"/>
<comment type="catalytic activity">
    <reaction evidence="10">
        <text>L-seryl-[protein] + ATP = O-phospho-L-seryl-[protein] + ADP + H(+)</text>
        <dbReference type="Rhea" id="RHEA:17989"/>
        <dbReference type="Rhea" id="RHEA-COMP:9863"/>
        <dbReference type="Rhea" id="RHEA-COMP:11604"/>
        <dbReference type="ChEBI" id="CHEBI:15378"/>
        <dbReference type="ChEBI" id="CHEBI:29999"/>
        <dbReference type="ChEBI" id="CHEBI:30616"/>
        <dbReference type="ChEBI" id="CHEBI:83421"/>
        <dbReference type="ChEBI" id="CHEBI:456216"/>
        <dbReference type="EC" id="2.7.11.1"/>
    </reaction>
</comment>
<evidence type="ECO:0000256" key="12">
    <source>
        <dbReference type="ARBA" id="ARBA00070041"/>
    </source>
</evidence>
<gene>
    <name evidence="22" type="primary">prkC</name>
    <name evidence="25" type="synonym">pknB</name>
    <name evidence="23" type="synonym">prkC_1</name>
    <name evidence="18" type="ORF">CNH36_06495</name>
    <name evidence="29" type="ORF">EIH03_09035</name>
    <name evidence="24" type="ORF">EQ90_08160</name>
    <name evidence="26" type="ORF">GO814_06355</name>
    <name evidence="27" type="ORF">GO942_07255</name>
    <name evidence="28" type="ORF">GQX37_07000</name>
    <name evidence="25" type="ORF">LB359_11270</name>
    <name evidence="23" type="ORF">NCTC13131_00422</name>
    <name evidence="30" type="ORF">NCTC7878_01907</name>
    <name evidence="20" type="ORF">SAMEA1029512_01499</name>
    <name evidence="19" type="ORF">SAMEA1029528_00201</name>
    <name evidence="31" type="ORF">SAMEA1531725_01587</name>
    <name evidence="21" type="ORF">SAMEA4552975_00687</name>
    <name evidence="22" type="ORF">SAMEA70146418_01690</name>
</gene>
<dbReference type="EMBL" id="WPXC01000013">
    <property type="protein sequence ID" value="MVM10486.1"/>
    <property type="molecule type" value="Genomic_DNA"/>
</dbReference>
<dbReference type="EMBL" id="CAIIGD010000005">
    <property type="protein sequence ID" value="CAC8218218.1"/>
    <property type="molecule type" value="Genomic_DNA"/>
</dbReference>
<dbReference type="EMBL" id="WPTS01000025">
    <property type="protein sequence ID" value="MVK34759.1"/>
    <property type="molecule type" value="Genomic_DNA"/>
</dbReference>
<dbReference type="PROSITE" id="PS00108">
    <property type="entry name" value="PROTEIN_KINASE_ST"/>
    <property type="match status" value="1"/>
</dbReference>
<dbReference type="EC" id="2.7.11.1" evidence="1"/>
<evidence type="ECO:0000313" key="42">
    <source>
        <dbReference type="Proteomes" id="UP000547874"/>
    </source>
</evidence>
<dbReference type="RefSeq" id="WP_000579564.1">
    <property type="nucleotide sequence ID" value="NC_021670.1"/>
</dbReference>
<reference evidence="28 42" key="6">
    <citation type="journal article" date="2020" name="J. Antimicrob. Chemother.">
        <title>Detection of heterogeneous vancomycin intermediate resistance in MRSA isolates from Latin America.</title>
        <authorList>
            <person name="Castro B.E."/>
            <person name="Berrio M."/>
            <person name="Vargas M.L."/>
            <person name="Carvajal L.P."/>
            <person name="Millan L.V."/>
            <person name="Rios R."/>
            <person name="Hernandez A.K."/>
            <person name="Rincon S."/>
            <person name="Cubides P."/>
            <person name="Forero E."/>
            <person name="Dinh A."/>
            <person name="Seas C."/>
            <person name="Munita J.M."/>
            <person name="Arias C.A."/>
            <person name="Reyes J."/>
            <person name="Diaz L."/>
        </authorList>
    </citation>
    <scope>NUCLEOTIDE SEQUENCE [LARGE SCALE GENOMIC DNA]</scope>
    <source>
        <strain evidence="28 42">UE1097</strain>
    </source>
</reference>
<feature type="region of interest" description="Disordered" evidence="14">
    <location>
        <begin position="541"/>
        <end position="565"/>
    </location>
</feature>
<evidence type="ECO:0000313" key="31">
    <source>
        <dbReference type="EMBL" id="SRZ66102.1"/>
    </source>
</evidence>
<dbReference type="Pfam" id="PF21160">
    <property type="entry name" value="PrkC-like_PASTA-like"/>
    <property type="match status" value="1"/>
</dbReference>
<evidence type="ECO:0000256" key="4">
    <source>
        <dbReference type="ARBA" id="ARBA00022679"/>
    </source>
</evidence>
<evidence type="ECO:0000313" key="35">
    <source>
        <dbReference type="Proteomes" id="UP000294017"/>
    </source>
</evidence>
<organism evidence="22 40">
    <name type="scientific">Staphylococcus aureus</name>
    <dbReference type="NCBI Taxonomy" id="1280"/>
    <lineage>
        <taxon>Bacteria</taxon>
        <taxon>Bacillati</taxon>
        <taxon>Bacillota</taxon>
        <taxon>Bacilli</taxon>
        <taxon>Bacillales</taxon>
        <taxon>Staphylococcaceae</taxon>
        <taxon>Staphylococcus</taxon>
    </lineage>
</organism>
<accession>A0A068A8I1</accession>
<evidence type="ECO:0000313" key="32">
    <source>
        <dbReference type="Proteomes" id="UP000217245"/>
    </source>
</evidence>
<keyword evidence="4 22" id="KW-0808">Transferase</keyword>
<dbReference type="Proteomes" id="UP000249913">
    <property type="component" value="Unassembled WGS sequence"/>
</dbReference>
<dbReference type="Proteomes" id="UP000251686">
    <property type="component" value="Unassembled WGS sequence"/>
</dbReference>
<dbReference type="Proteomes" id="UP000471199">
    <property type="component" value="Unassembled WGS sequence"/>
</dbReference>